<dbReference type="EMBL" id="FQYR01000008">
    <property type="protein sequence ID" value="SHK35352.1"/>
    <property type="molecule type" value="Genomic_DNA"/>
</dbReference>
<evidence type="ECO:0000313" key="3">
    <source>
        <dbReference type="Proteomes" id="UP000184510"/>
    </source>
</evidence>
<evidence type="ECO:0000313" key="2">
    <source>
        <dbReference type="EMBL" id="SHK35352.1"/>
    </source>
</evidence>
<dbReference type="InterPro" id="IPR000595">
    <property type="entry name" value="cNMP-bd_dom"/>
</dbReference>
<dbReference type="Proteomes" id="UP000184510">
    <property type="component" value="Unassembled WGS sequence"/>
</dbReference>
<sequence>MEEFVLELGEDGSELYYVSEGFLRLCLYTEVKMSIAQAFDQLLERFSEPVIKSVVVDLGSQHDLTGLPCHLFESVLDLQITGSRDVDVAPLLSQTKQLENLVIRGATRVERSIPSLMVLSVEMDECNGWHIDLTNFPNIKGLILELQSELPRVLESNTVSSLSLYFKEQSSLNLDLLKLPALESLTLEKVKALEAKLLCNQLKQVVSYGSLLLEECQEKFPAGAELIDVATT</sequence>
<protein>
    <recommendedName>
        <fullName evidence="1">Cyclic nucleotide-binding domain-containing protein</fullName>
    </recommendedName>
</protein>
<accession>A0A1M6RS54</accession>
<proteinExistence type="predicted"/>
<dbReference type="RefSeq" id="WP_143185215.1">
    <property type="nucleotide sequence ID" value="NZ_FQYR01000008.1"/>
</dbReference>
<reference evidence="2 3" key="1">
    <citation type="submission" date="2016-11" db="EMBL/GenBank/DDBJ databases">
        <authorList>
            <person name="Jaros S."/>
            <person name="Januszkiewicz K."/>
            <person name="Wedrychowicz H."/>
        </authorList>
    </citation>
    <scope>NUCLEOTIDE SEQUENCE [LARGE SCALE GENOMIC DNA]</scope>
    <source>
        <strain evidence="2 3">DSM 18772</strain>
    </source>
</reference>
<dbReference type="AlphaFoldDB" id="A0A1M6RS54"/>
<gene>
    <name evidence="2" type="ORF">SAMN02745181_3672</name>
</gene>
<organism evidence="2 3">
    <name type="scientific">Rubritalea squalenifaciens DSM 18772</name>
    <dbReference type="NCBI Taxonomy" id="1123071"/>
    <lineage>
        <taxon>Bacteria</taxon>
        <taxon>Pseudomonadati</taxon>
        <taxon>Verrucomicrobiota</taxon>
        <taxon>Verrucomicrobiia</taxon>
        <taxon>Verrucomicrobiales</taxon>
        <taxon>Rubritaleaceae</taxon>
        <taxon>Rubritalea</taxon>
    </lineage>
</organism>
<evidence type="ECO:0000259" key="1">
    <source>
        <dbReference type="PROSITE" id="PS50042"/>
    </source>
</evidence>
<dbReference type="InParanoid" id="A0A1M6RS54"/>
<feature type="domain" description="Cyclic nucleotide-binding" evidence="1">
    <location>
        <begin position="1"/>
        <end position="76"/>
    </location>
</feature>
<keyword evidence="3" id="KW-1185">Reference proteome</keyword>
<dbReference type="PROSITE" id="PS50042">
    <property type="entry name" value="CNMP_BINDING_3"/>
    <property type="match status" value="1"/>
</dbReference>
<name>A0A1M6RS54_9BACT</name>
<dbReference type="STRING" id="1123071.SAMN02745181_3672"/>